<sequence length="118" mass="12412">MSTARTESSPTTLGEASYSACGTAQNSTARRYREILSSPKSCAPCRQFMNLLRPTAASIAWRTQRRCSMSLVFSPCSTATVSSVSSMARPTCSAASSSTVRSSTTSTSSSVKPALPRA</sequence>
<name>A0AAD6TQI9_9AGAR</name>
<comment type="caution">
    <text evidence="2">The sequence shown here is derived from an EMBL/GenBank/DDBJ whole genome shotgun (WGS) entry which is preliminary data.</text>
</comment>
<evidence type="ECO:0000256" key="1">
    <source>
        <dbReference type="SAM" id="MobiDB-lite"/>
    </source>
</evidence>
<dbReference type="Proteomes" id="UP001222325">
    <property type="component" value="Unassembled WGS sequence"/>
</dbReference>
<keyword evidence="3" id="KW-1185">Reference proteome</keyword>
<evidence type="ECO:0000313" key="2">
    <source>
        <dbReference type="EMBL" id="KAJ7073399.1"/>
    </source>
</evidence>
<reference evidence="2" key="1">
    <citation type="submission" date="2023-03" db="EMBL/GenBank/DDBJ databases">
        <title>Massive genome expansion in bonnet fungi (Mycena s.s.) driven by repeated elements and novel gene families across ecological guilds.</title>
        <authorList>
            <consortium name="Lawrence Berkeley National Laboratory"/>
            <person name="Harder C.B."/>
            <person name="Miyauchi S."/>
            <person name="Viragh M."/>
            <person name="Kuo A."/>
            <person name="Thoen E."/>
            <person name="Andreopoulos B."/>
            <person name="Lu D."/>
            <person name="Skrede I."/>
            <person name="Drula E."/>
            <person name="Henrissat B."/>
            <person name="Morin E."/>
            <person name="Kohler A."/>
            <person name="Barry K."/>
            <person name="LaButti K."/>
            <person name="Morin E."/>
            <person name="Salamov A."/>
            <person name="Lipzen A."/>
            <person name="Mereny Z."/>
            <person name="Hegedus B."/>
            <person name="Baldrian P."/>
            <person name="Stursova M."/>
            <person name="Weitz H."/>
            <person name="Taylor A."/>
            <person name="Grigoriev I.V."/>
            <person name="Nagy L.G."/>
            <person name="Martin F."/>
            <person name="Kauserud H."/>
        </authorList>
    </citation>
    <scope>NUCLEOTIDE SEQUENCE</scope>
    <source>
        <strain evidence="2">CBHHK173m</strain>
    </source>
</reference>
<proteinExistence type="predicted"/>
<organism evidence="2 3">
    <name type="scientific">Mycena belliarum</name>
    <dbReference type="NCBI Taxonomy" id="1033014"/>
    <lineage>
        <taxon>Eukaryota</taxon>
        <taxon>Fungi</taxon>
        <taxon>Dikarya</taxon>
        <taxon>Basidiomycota</taxon>
        <taxon>Agaricomycotina</taxon>
        <taxon>Agaricomycetes</taxon>
        <taxon>Agaricomycetidae</taxon>
        <taxon>Agaricales</taxon>
        <taxon>Marasmiineae</taxon>
        <taxon>Mycenaceae</taxon>
        <taxon>Mycena</taxon>
    </lineage>
</organism>
<accession>A0AAD6TQI9</accession>
<dbReference type="AlphaFoldDB" id="A0AAD6TQI9"/>
<feature type="region of interest" description="Disordered" evidence="1">
    <location>
        <begin position="81"/>
        <end position="118"/>
    </location>
</feature>
<gene>
    <name evidence="2" type="ORF">B0H15DRAFT_1027501</name>
</gene>
<protein>
    <submittedName>
        <fullName evidence="2">Uncharacterized protein</fullName>
    </submittedName>
</protein>
<feature type="compositionally biased region" description="Low complexity" evidence="1">
    <location>
        <begin position="81"/>
        <end position="111"/>
    </location>
</feature>
<evidence type="ECO:0000313" key="3">
    <source>
        <dbReference type="Proteomes" id="UP001222325"/>
    </source>
</evidence>
<dbReference type="EMBL" id="JARJCN010000115">
    <property type="protein sequence ID" value="KAJ7073399.1"/>
    <property type="molecule type" value="Genomic_DNA"/>
</dbReference>